<sequence length="66" mass="7595">MPTWQRRPHKGQPRRKFTKDREYVGRWLVSDHREHHSLLGVTSSAGAKGSQELTGSNDVDMHTVNK</sequence>
<dbReference type="OrthoDB" id="4241483at2759"/>
<gene>
    <name evidence="2" type="ORF">N7530_001618</name>
</gene>
<dbReference type="Proteomes" id="UP001147760">
    <property type="component" value="Unassembled WGS sequence"/>
</dbReference>
<reference evidence="2" key="1">
    <citation type="submission" date="2022-12" db="EMBL/GenBank/DDBJ databases">
        <authorList>
            <person name="Petersen C."/>
        </authorList>
    </citation>
    <scope>NUCLEOTIDE SEQUENCE</scope>
    <source>
        <strain evidence="2">IBT 17660</strain>
    </source>
</reference>
<dbReference type="AlphaFoldDB" id="A0A9X0BWH2"/>
<reference evidence="2" key="2">
    <citation type="journal article" date="2023" name="IMA Fungus">
        <title>Comparative genomic study of the Penicillium genus elucidates a diverse pangenome and 15 lateral gene transfer events.</title>
        <authorList>
            <person name="Petersen C."/>
            <person name="Sorensen T."/>
            <person name="Nielsen M.R."/>
            <person name="Sondergaard T.E."/>
            <person name="Sorensen J.L."/>
            <person name="Fitzpatrick D.A."/>
            <person name="Frisvad J.C."/>
            <person name="Nielsen K.L."/>
        </authorList>
    </citation>
    <scope>NUCLEOTIDE SEQUENCE</scope>
    <source>
        <strain evidence="2">IBT 17660</strain>
    </source>
</reference>
<keyword evidence="3" id="KW-1185">Reference proteome</keyword>
<feature type="compositionally biased region" description="Polar residues" evidence="1">
    <location>
        <begin position="40"/>
        <end position="57"/>
    </location>
</feature>
<name>A0A9X0BWH2_9EURO</name>
<dbReference type="EMBL" id="JAPWDO010000001">
    <property type="protein sequence ID" value="KAJ5487318.1"/>
    <property type="molecule type" value="Genomic_DNA"/>
</dbReference>
<evidence type="ECO:0000313" key="2">
    <source>
        <dbReference type="EMBL" id="KAJ5487318.1"/>
    </source>
</evidence>
<evidence type="ECO:0000256" key="1">
    <source>
        <dbReference type="SAM" id="MobiDB-lite"/>
    </source>
</evidence>
<comment type="caution">
    <text evidence="2">The sequence shown here is derived from an EMBL/GenBank/DDBJ whole genome shotgun (WGS) entry which is preliminary data.</text>
</comment>
<proteinExistence type="predicted"/>
<feature type="region of interest" description="Disordered" evidence="1">
    <location>
        <begin position="39"/>
        <end position="66"/>
    </location>
</feature>
<organism evidence="2 3">
    <name type="scientific">Penicillium desertorum</name>
    <dbReference type="NCBI Taxonomy" id="1303715"/>
    <lineage>
        <taxon>Eukaryota</taxon>
        <taxon>Fungi</taxon>
        <taxon>Dikarya</taxon>
        <taxon>Ascomycota</taxon>
        <taxon>Pezizomycotina</taxon>
        <taxon>Eurotiomycetes</taxon>
        <taxon>Eurotiomycetidae</taxon>
        <taxon>Eurotiales</taxon>
        <taxon>Aspergillaceae</taxon>
        <taxon>Penicillium</taxon>
    </lineage>
</organism>
<accession>A0A9X0BWH2</accession>
<evidence type="ECO:0000313" key="3">
    <source>
        <dbReference type="Proteomes" id="UP001147760"/>
    </source>
</evidence>
<protein>
    <submittedName>
        <fullName evidence="2">Uncharacterized protein</fullName>
    </submittedName>
</protein>